<comment type="similarity">
    <text evidence="2">Belongs to the MIF family.</text>
</comment>
<dbReference type="GO" id="GO:0004167">
    <property type="term" value="F:dopachrome isomerase activity"/>
    <property type="evidence" value="ECO:0007669"/>
    <property type="project" value="UniProtKB-EC"/>
</dbReference>
<comment type="subcellular location">
    <subcellularLocation>
        <location evidence="1">Secreted</location>
    </subcellularLocation>
</comment>
<dbReference type="AlphaFoldDB" id="A0AAD3D8R4"/>
<dbReference type="InterPro" id="IPR001398">
    <property type="entry name" value="Macrophage_inhib_fac"/>
</dbReference>
<dbReference type="Proteomes" id="UP001054902">
    <property type="component" value="Unassembled WGS sequence"/>
</dbReference>
<keyword evidence="4" id="KW-0964">Secreted</keyword>
<dbReference type="GO" id="GO:0050178">
    <property type="term" value="F:phenylpyruvate tautomerase activity"/>
    <property type="evidence" value="ECO:0007669"/>
    <property type="project" value="UniProtKB-EC"/>
</dbReference>
<comment type="catalytic activity">
    <reaction evidence="7">
        <text>L-dopachrome = 5,6-dihydroxyindole-2-carboxylate</text>
        <dbReference type="Rhea" id="RHEA:13041"/>
        <dbReference type="ChEBI" id="CHEBI:16875"/>
        <dbReference type="ChEBI" id="CHEBI:57509"/>
        <dbReference type="EC" id="5.3.3.12"/>
    </reaction>
</comment>
<evidence type="ECO:0000256" key="4">
    <source>
        <dbReference type="ARBA" id="ARBA00022525"/>
    </source>
</evidence>
<dbReference type="SUPFAM" id="SSF55331">
    <property type="entry name" value="Tautomerase/MIF"/>
    <property type="match status" value="1"/>
</dbReference>
<dbReference type="Gene3D" id="3.30.429.10">
    <property type="entry name" value="Macrophage Migration Inhibitory Factor"/>
    <property type="match status" value="1"/>
</dbReference>
<protein>
    <recommendedName>
        <fullName evidence="12">L-dopachrome isomerase</fullName>
        <ecNumber evidence="9">5.3.2.1</ecNumber>
        <ecNumber evidence="8">5.3.3.12</ecNumber>
    </recommendedName>
    <alternativeName>
        <fullName evidence="10">L-dopachrome tautomerase</fullName>
    </alternativeName>
    <alternativeName>
        <fullName evidence="11">Phenylpyruvate tautomerase</fullName>
    </alternativeName>
</protein>
<evidence type="ECO:0000256" key="2">
    <source>
        <dbReference type="ARBA" id="ARBA00005851"/>
    </source>
</evidence>
<keyword evidence="3" id="KW-0202">Cytokine</keyword>
<dbReference type="EC" id="5.3.3.12" evidence="8"/>
<evidence type="ECO:0000256" key="9">
    <source>
        <dbReference type="ARBA" id="ARBA00039086"/>
    </source>
</evidence>
<evidence type="ECO:0000256" key="6">
    <source>
        <dbReference type="ARBA" id="ARBA00036735"/>
    </source>
</evidence>
<reference evidence="13 14" key="1">
    <citation type="journal article" date="2021" name="Sci. Rep.">
        <title>The genome of the diatom Chaetoceros tenuissimus carries an ancient integrated fragment of an extant virus.</title>
        <authorList>
            <person name="Hongo Y."/>
            <person name="Kimura K."/>
            <person name="Takaki Y."/>
            <person name="Yoshida Y."/>
            <person name="Baba S."/>
            <person name="Kobayashi G."/>
            <person name="Nagasaki K."/>
            <person name="Hano T."/>
            <person name="Tomaru Y."/>
        </authorList>
    </citation>
    <scope>NUCLEOTIDE SEQUENCE [LARGE SCALE GENOMIC DNA]</scope>
    <source>
        <strain evidence="13 14">NIES-3715</strain>
    </source>
</reference>
<evidence type="ECO:0000256" key="12">
    <source>
        <dbReference type="ARBA" id="ARBA00042730"/>
    </source>
</evidence>
<dbReference type="EC" id="5.3.2.1" evidence="9"/>
<comment type="catalytic activity">
    <reaction evidence="6">
        <text>3-phenylpyruvate = enol-phenylpyruvate</text>
        <dbReference type="Rhea" id="RHEA:17097"/>
        <dbReference type="ChEBI" id="CHEBI:16815"/>
        <dbReference type="ChEBI" id="CHEBI:18005"/>
        <dbReference type="EC" id="5.3.2.1"/>
    </reaction>
</comment>
<comment type="caution">
    <text evidence="13">The sequence shown here is derived from an EMBL/GenBank/DDBJ whole genome shotgun (WGS) entry which is preliminary data.</text>
</comment>
<keyword evidence="14" id="KW-1185">Reference proteome</keyword>
<dbReference type="EMBL" id="BLLK01000069">
    <property type="protein sequence ID" value="GFH59818.1"/>
    <property type="molecule type" value="Genomic_DNA"/>
</dbReference>
<dbReference type="InterPro" id="IPR014347">
    <property type="entry name" value="Tautomerase/MIF_sf"/>
</dbReference>
<evidence type="ECO:0000256" key="11">
    <source>
        <dbReference type="ARBA" id="ARBA00041912"/>
    </source>
</evidence>
<sequence length="187" mass="19818">METLDSTLADANATIAMKYSSVITTLALYVSSLQAVTAFTANSRSIENRPTTSLNMSFSEAELNACPSTLPGDPSLTLITNADLGDKKMEIMKACSKAIQAATGKPESYIAVSITDKADVIFGGTDAPCALGNMYSLGGIAMESNGQIHAAVSDLLEPFGVGCSRMYINFFDMERSNIGWNRKTFAG</sequence>
<gene>
    <name evidence="13" type="ORF">CTEN210_16294</name>
</gene>
<proteinExistence type="inferred from homology"/>
<dbReference type="GO" id="GO:0005615">
    <property type="term" value="C:extracellular space"/>
    <property type="evidence" value="ECO:0007669"/>
    <property type="project" value="UniProtKB-KW"/>
</dbReference>
<evidence type="ECO:0000256" key="5">
    <source>
        <dbReference type="ARBA" id="ARBA00023235"/>
    </source>
</evidence>
<evidence type="ECO:0000256" key="7">
    <source>
        <dbReference type="ARBA" id="ARBA00036823"/>
    </source>
</evidence>
<organism evidence="13 14">
    <name type="scientific">Chaetoceros tenuissimus</name>
    <dbReference type="NCBI Taxonomy" id="426638"/>
    <lineage>
        <taxon>Eukaryota</taxon>
        <taxon>Sar</taxon>
        <taxon>Stramenopiles</taxon>
        <taxon>Ochrophyta</taxon>
        <taxon>Bacillariophyta</taxon>
        <taxon>Coscinodiscophyceae</taxon>
        <taxon>Chaetocerotophycidae</taxon>
        <taxon>Chaetocerotales</taxon>
        <taxon>Chaetocerotaceae</taxon>
        <taxon>Chaetoceros</taxon>
    </lineage>
</organism>
<evidence type="ECO:0000313" key="14">
    <source>
        <dbReference type="Proteomes" id="UP001054902"/>
    </source>
</evidence>
<dbReference type="Pfam" id="PF01187">
    <property type="entry name" value="MIF"/>
    <property type="match status" value="1"/>
</dbReference>
<evidence type="ECO:0000256" key="3">
    <source>
        <dbReference type="ARBA" id="ARBA00022514"/>
    </source>
</evidence>
<name>A0AAD3D8R4_9STRA</name>
<evidence type="ECO:0000256" key="8">
    <source>
        <dbReference type="ARBA" id="ARBA00038932"/>
    </source>
</evidence>
<dbReference type="PANTHER" id="PTHR11954">
    <property type="entry name" value="D-DOPACHROME DECARBOXYLASE"/>
    <property type="match status" value="1"/>
</dbReference>
<keyword evidence="5" id="KW-0413">Isomerase</keyword>
<evidence type="ECO:0000313" key="13">
    <source>
        <dbReference type="EMBL" id="GFH59818.1"/>
    </source>
</evidence>
<dbReference type="GO" id="GO:0005125">
    <property type="term" value="F:cytokine activity"/>
    <property type="evidence" value="ECO:0007669"/>
    <property type="project" value="UniProtKB-KW"/>
</dbReference>
<evidence type="ECO:0000256" key="1">
    <source>
        <dbReference type="ARBA" id="ARBA00004613"/>
    </source>
</evidence>
<accession>A0AAD3D8R4</accession>
<dbReference type="PANTHER" id="PTHR11954:SF6">
    <property type="entry name" value="MACROPHAGE MIGRATION INHIBITORY FACTOR"/>
    <property type="match status" value="1"/>
</dbReference>
<evidence type="ECO:0000256" key="10">
    <source>
        <dbReference type="ARBA" id="ARBA00041631"/>
    </source>
</evidence>